<name>A0A1H7PCR7_RUMAL</name>
<reference evidence="1 2" key="1">
    <citation type="submission" date="2016-10" db="EMBL/GenBank/DDBJ databases">
        <authorList>
            <person name="de Groot N.N."/>
        </authorList>
    </citation>
    <scope>NUCLEOTIDE SEQUENCE [LARGE SCALE GENOMIC DNA]</scope>
    <source>
        <strain evidence="1 2">KH2T6</strain>
    </source>
</reference>
<organism evidence="1 2">
    <name type="scientific">Ruminococcus albus</name>
    <dbReference type="NCBI Taxonomy" id="1264"/>
    <lineage>
        <taxon>Bacteria</taxon>
        <taxon>Bacillati</taxon>
        <taxon>Bacillota</taxon>
        <taxon>Clostridia</taxon>
        <taxon>Eubacteriales</taxon>
        <taxon>Oscillospiraceae</taxon>
        <taxon>Ruminococcus</taxon>
    </lineage>
</organism>
<proteinExistence type="predicted"/>
<accession>A0A1H7PCR7</accession>
<dbReference type="AlphaFoldDB" id="A0A1H7PCR7"/>
<dbReference type="EMBL" id="FOAT01000020">
    <property type="protein sequence ID" value="SEL33248.1"/>
    <property type="molecule type" value="Genomic_DNA"/>
</dbReference>
<dbReference type="Proteomes" id="UP000186015">
    <property type="component" value="Unassembled WGS sequence"/>
</dbReference>
<evidence type="ECO:0000313" key="1">
    <source>
        <dbReference type="EMBL" id="SEL33248.1"/>
    </source>
</evidence>
<sequence length="31" mass="3461">MIFVSDGGGVIKIDLLEINLIIEHITDKNHI</sequence>
<gene>
    <name evidence="1" type="ORF">SAMN05216469_12041</name>
</gene>
<protein>
    <submittedName>
        <fullName evidence="1">Uncharacterized protein</fullName>
    </submittedName>
</protein>
<evidence type="ECO:0000313" key="2">
    <source>
        <dbReference type="Proteomes" id="UP000186015"/>
    </source>
</evidence>